<evidence type="ECO:0000313" key="1">
    <source>
        <dbReference type="EMBL" id="VVM07814.1"/>
    </source>
</evidence>
<organism evidence="1 2">
    <name type="scientific">Methylacidimicrobium tartarophylax</name>
    <dbReference type="NCBI Taxonomy" id="1041768"/>
    <lineage>
        <taxon>Bacteria</taxon>
        <taxon>Pseudomonadati</taxon>
        <taxon>Verrucomicrobiota</taxon>
        <taxon>Methylacidimicrobium</taxon>
    </lineage>
</organism>
<evidence type="ECO:0000313" key="2">
    <source>
        <dbReference type="Proteomes" id="UP000334923"/>
    </source>
</evidence>
<proteinExistence type="predicted"/>
<protein>
    <recommendedName>
        <fullName evidence="3">Tetratricopeptide repeat protein</fullName>
    </recommendedName>
</protein>
<dbReference type="EMBL" id="CABFVA020000113">
    <property type="protein sequence ID" value="VVM07814.1"/>
    <property type="molecule type" value="Genomic_DNA"/>
</dbReference>
<keyword evidence="2" id="KW-1185">Reference proteome</keyword>
<dbReference type="Gene3D" id="1.25.40.10">
    <property type="entry name" value="Tetratricopeptide repeat domain"/>
    <property type="match status" value="1"/>
</dbReference>
<dbReference type="Proteomes" id="UP000334923">
    <property type="component" value="Unassembled WGS sequence"/>
</dbReference>
<accession>A0A5E6MPA5</accession>
<dbReference type="SUPFAM" id="SSF48452">
    <property type="entry name" value="TPR-like"/>
    <property type="match status" value="1"/>
</dbReference>
<dbReference type="AlphaFoldDB" id="A0A5E6MPA5"/>
<name>A0A5E6MPA5_9BACT</name>
<sequence length="262" mass="28924">MPRKGIALVSFEREALASYEDPRSPVAFRFQKSPSGAPGRWRLGRRCSALVFGLCVLAIPRLLPAAYPEEGKQKAAPLLLAAPQILSGPAGEGKAVAERITAGQLSEAEEAADRELRIATSLQAGGEIDPTKRLQSASSMLGFAFRVAIPYNNLGVVYTLQKRYAEAHKTISRAIGIQRAALSQAQTDTTFHSTLAYIQAGRGAGKIVEQQRVEPIRKIEPKRFYRFFRERIYATPSERRTAKSSLEQSLAPWHASCFRRVR</sequence>
<reference evidence="1 2" key="1">
    <citation type="submission" date="2019-09" db="EMBL/GenBank/DDBJ databases">
        <authorList>
            <person name="Cremers G."/>
        </authorList>
    </citation>
    <scope>NUCLEOTIDE SEQUENCE [LARGE SCALE GENOMIC DNA]</scope>
    <source>
        <strain evidence="1">4A</strain>
    </source>
</reference>
<dbReference type="InterPro" id="IPR011990">
    <property type="entry name" value="TPR-like_helical_dom_sf"/>
</dbReference>
<gene>
    <name evidence="1" type="ORF">MAMT_01943</name>
</gene>
<evidence type="ECO:0008006" key="3">
    <source>
        <dbReference type="Google" id="ProtNLM"/>
    </source>
</evidence>